<comment type="subunit">
    <text evidence="3">Homodimer.</text>
</comment>
<dbReference type="PANTHER" id="PTHR48083:SF13">
    <property type="entry name" value="ACYL-COA DEHYDROGENASE FAMILY MEMBER 11"/>
    <property type="match status" value="1"/>
</dbReference>
<keyword evidence="12" id="KW-1185">Reference proteome</keyword>
<evidence type="ECO:0000256" key="2">
    <source>
        <dbReference type="ARBA" id="ARBA00009347"/>
    </source>
</evidence>
<evidence type="ECO:0000313" key="12">
    <source>
        <dbReference type="Proteomes" id="UP000189580"/>
    </source>
</evidence>
<evidence type="ECO:0000256" key="3">
    <source>
        <dbReference type="ARBA" id="ARBA00011738"/>
    </source>
</evidence>
<dbReference type="Gene3D" id="1.10.540.10">
    <property type="entry name" value="Acyl-CoA dehydrogenase/oxidase, N-terminal domain"/>
    <property type="match status" value="1"/>
</dbReference>
<evidence type="ECO:0000259" key="10">
    <source>
        <dbReference type="Pfam" id="PF02771"/>
    </source>
</evidence>
<evidence type="ECO:0000256" key="4">
    <source>
        <dbReference type="ARBA" id="ARBA00022630"/>
    </source>
</evidence>
<feature type="domain" description="Acyl-CoA dehydrogenase/oxidase C-terminal" evidence="8">
    <location>
        <begin position="265"/>
        <end position="417"/>
    </location>
</feature>
<feature type="domain" description="Acyl-CoA dehydrogenase/oxidase N-terminal" evidence="10">
    <location>
        <begin position="69"/>
        <end position="148"/>
    </location>
</feature>
<comment type="similarity">
    <text evidence="2 7">Belongs to the acyl-CoA dehydrogenase family.</text>
</comment>
<dbReference type="Pfam" id="PF02771">
    <property type="entry name" value="Acyl-CoA_dh_N"/>
    <property type="match status" value="1"/>
</dbReference>
<dbReference type="InterPro" id="IPR006091">
    <property type="entry name" value="Acyl-CoA_Oxase/DH_mid-dom"/>
</dbReference>
<dbReference type="GO" id="GO:0050660">
    <property type="term" value="F:flavin adenine dinucleotide binding"/>
    <property type="evidence" value="ECO:0007669"/>
    <property type="project" value="InterPro"/>
</dbReference>
<protein>
    <recommendedName>
        <fullName evidence="13">Acyl-CoA dehydrogenase NM domain-like protein</fullName>
    </recommendedName>
</protein>
<dbReference type="GO" id="GO:0003995">
    <property type="term" value="F:acyl-CoA dehydrogenase activity"/>
    <property type="evidence" value="ECO:0007669"/>
    <property type="project" value="TreeGrafter"/>
</dbReference>
<dbReference type="GeneID" id="30034298"/>
<dbReference type="InterPro" id="IPR037069">
    <property type="entry name" value="AcylCoA_DH/ox_N_sf"/>
</dbReference>
<dbReference type="AlphaFoldDB" id="A0A167F3L5"/>
<dbReference type="FunFam" id="2.40.110.10:FF:000002">
    <property type="entry name" value="Acyl-CoA dehydrogenase fadE12"/>
    <property type="match status" value="1"/>
</dbReference>
<dbReference type="GO" id="GO:0033539">
    <property type="term" value="P:fatty acid beta-oxidation using acyl-CoA dehydrogenase"/>
    <property type="evidence" value="ECO:0007669"/>
    <property type="project" value="TreeGrafter"/>
</dbReference>
<evidence type="ECO:0000313" key="11">
    <source>
        <dbReference type="EMBL" id="ANB14785.1"/>
    </source>
</evidence>
<dbReference type="PANTHER" id="PTHR48083">
    <property type="entry name" value="MEDIUM-CHAIN SPECIFIC ACYL-COA DEHYDROGENASE, MITOCHONDRIAL-RELATED"/>
    <property type="match status" value="1"/>
</dbReference>
<evidence type="ECO:0000256" key="7">
    <source>
        <dbReference type="RuleBase" id="RU362125"/>
    </source>
</evidence>
<dbReference type="Pfam" id="PF02770">
    <property type="entry name" value="Acyl-CoA_dh_M"/>
    <property type="match status" value="1"/>
</dbReference>
<evidence type="ECO:0000256" key="5">
    <source>
        <dbReference type="ARBA" id="ARBA00022827"/>
    </source>
</evidence>
<dbReference type="OrthoDB" id="434771at2759"/>
<evidence type="ECO:0000256" key="6">
    <source>
        <dbReference type="ARBA" id="ARBA00023002"/>
    </source>
</evidence>
<dbReference type="SUPFAM" id="SSF47203">
    <property type="entry name" value="Acyl-CoA dehydrogenase C-terminal domain-like"/>
    <property type="match status" value="1"/>
</dbReference>
<dbReference type="EMBL" id="CP014503">
    <property type="protein sequence ID" value="ANB14785.1"/>
    <property type="molecule type" value="Genomic_DNA"/>
</dbReference>
<keyword evidence="5 7" id="KW-0274">FAD</keyword>
<dbReference type="InterPro" id="IPR009075">
    <property type="entry name" value="AcylCo_DH/oxidase_C"/>
</dbReference>
<dbReference type="SUPFAM" id="SSF56645">
    <property type="entry name" value="Acyl-CoA dehydrogenase NM domain-like"/>
    <property type="match status" value="1"/>
</dbReference>
<dbReference type="Gene3D" id="1.20.140.10">
    <property type="entry name" value="Butyryl-CoA Dehydrogenase, subunit A, domain 3"/>
    <property type="match status" value="1"/>
</dbReference>
<gene>
    <name evidence="11" type="ORF">AWJ20_2392</name>
</gene>
<dbReference type="Proteomes" id="UP000189580">
    <property type="component" value="Chromosome b"/>
</dbReference>
<dbReference type="InterPro" id="IPR009100">
    <property type="entry name" value="AcylCoA_DH/oxidase_NM_dom_sf"/>
</dbReference>
<dbReference type="InterPro" id="IPR036250">
    <property type="entry name" value="AcylCo_DH-like_C"/>
</dbReference>
<evidence type="ECO:0000259" key="8">
    <source>
        <dbReference type="Pfam" id="PF00441"/>
    </source>
</evidence>
<reference evidence="11 12" key="1">
    <citation type="submission" date="2016-02" db="EMBL/GenBank/DDBJ databases">
        <title>Complete genome sequence and transcriptome regulation of the pentose utilising yeast Sugiyamaella lignohabitans.</title>
        <authorList>
            <person name="Bellasio M."/>
            <person name="Peymann A."/>
            <person name="Valli M."/>
            <person name="Sipitzky M."/>
            <person name="Graf A."/>
            <person name="Sauer M."/>
            <person name="Marx H."/>
            <person name="Mattanovich D."/>
        </authorList>
    </citation>
    <scope>NUCLEOTIDE SEQUENCE [LARGE SCALE GENOMIC DNA]</scope>
    <source>
        <strain evidence="11 12">CBS 10342</strain>
    </source>
</reference>
<comment type="cofactor">
    <cofactor evidence="1 7">
        <name>FAD</name>
        <dbReference type="ChEBI" id="CHEBI:57692"/>
    </cofactor>
</comment>
<organism evidence="11 12">
    <name type="scientific">Sugiyamaella lignohabitans</name>
    <dbReference type="NCBI Taxonomy" id="796027"/>
    <lineage>
        <taxon>Eukaryota</taxon>
        <taxon>Fungi</taxon>
        <taxon>Dikarya</taxon>
        <taxon>Ascomycota</taxon>
        <taxon>Saccharomycotina</taxon>
        <taxon>Dipodascomycetes</taxon>
        <taxon>Dipodascales</taxon>
        <taxon>Trichomonascaceae</taxon>
        <taxon>Sugiyamaella</taxon>
    </lineage>
</organism>
<dbReference type="InterPro" id="IPR013786">
    <property type="entry name" value="AcylCoA_DH/ox_N"/>
</dbReference>
<dbReference type="InterPro" id="IPR050741">
    <property type="entry name" value="Acyl-CoA_dehydrogenase"/>
</dbReference>
<dbReference type="Gene3D" id="2.40.110.10">
    <property type="entry name" value="Butyryl-CoA Dehydrogenase, subunit A, domain 2"/>
    <property type="match status" value="1"/>
</dbReference>
<proteinExistence type="inferred from homology"/>
<evidence type="ECO:0000256" key="1">
    <source>
        <dbReference type="ARBA" id="ARBA00001974"/>
    </source>
</evidence>
<accession>A0A167F3L5</accession>
<sequence length="429" mass="47733">MSDIPELVIDKVSPRAREVIAKVRRFVEEEVLPVEEQYETALDGFTGRANTTGGPYPRFSAVPSTIETLKQKARAQGLWNLFLPKNYNEGAGFTNLEYALMAEQTGRAHLAAEALNCAAPDTGNMEVFARYANEQQKKQWLEPLLDGKIRSAFCMTEKGVASSDAKNIRLQITKDGSDYILNGTKWWASGAGDPRCKVLLVMGKTSNTGSEYRQQSVIIVPVDTPGVNIIRPMKVFGYDDAPHGHMEIKFDNCRVPQANVVWEEGRGFEIIQGRLGPGRIHHCMRTLGAAEQALQWMLKRITDPNRVTFGRQLKEHGTIMDWVAKSRIEIDYGRLLVLSAANKIDVGGPKAALLDISKAKIECPNISLRVIDRAIQVHGAEGVSQDTPLARMYAGNRTLRIADGPDEVHLDQLARRVIHAYEKSRQSKL</sequence>
<evidence type="ECO:0008006" key="13">
    <source>
        <dbReference type="Google" id="ProtNLM"/>
    </source>
</evidence>
<keyword evidence="6 7" id="KW-0560">Oxidoreductase</keyword>
<keyword evidence="4 7" id="KW-0285">Flavoprotein</keyword>
<dbReference type="RefSeq" id="XP_018737262.1">
    <property type="nucleotide sequence ID" value="XM_018879335.1"/>
</dbReference>
<dbReference type="GO" id="GO:0005737">
    <property type="term" value="C:cytoplasm"/>
    <property type="evidence" value="ECO:0007669"/>
    <property type="project" value="TreeGrafter"/>
</dbReference>
<dbReference type="Pfam" id="PF00441">
    <property type="entry name" value="Acyl-CoA_dh_1"/>
    <property type="match status" value="1"/>
</dbReference>
<feature type="domain" description="Acyl-CoA oxidase/dehydrogenase middle" evidence="9">
    <location>
        <begin position="152"/>
        <end position="249"/>
    </location>
</feature>
<evidence type="ECO:0000259" key="9">
    <source>
        <dbReference type="Pfam" id="PF02770"/>
    </source>
</evidence>
<dbReference type="KEGG" id="slb:AWJ20_2392"/>
<dbReference type="InterPro" id="IPR046373">
    <property type="entry name" value="Acyl-CoA_Oxase/DH_mid-dom_sf"/>
</dbReference>
<name>A0A167F3L5_9ASCO</name>